<dbReference type="EMBL" id="BGZJ01000001">
    <property type="protein sequence ID" value="GBO94285.1"/>
    <property type="molecule type" value="Genomic_DNA"/>
</dbReference>
<comment type="caution">
    <text evidence="3">The sequence shown here is derived from an EMBL/GenBank/DDBJ whole genome shotgun (WGS) entry which is preliminary data.</text>
</comment>
<proteinExistence type="predicted"/>
<dbReference type="RefSeq" id="WP_116270516.1">
    <property type="nucleotide sequence ID" value="NZ_BGZJ01000001.1"/>
</dbReference>
<reference evidence="3 4" key="1">
    <citation type="journal article" date="2018" name="Int. J. Syst. Evol. Microbiol.">
        <title>Mesosutterella multiformis gen. nov., sp. nov., a member of the family Sutterellaceae and Sutterella megalosphaeroides sp. nov., isolated from human faeces.</title>
        <authorList>
            <person name="Sakamoto M."/>
            <person name="Ikeyama N."/>
            <person name="Kunihiro T."/>
            <person name="Iino T."/>
            <person name="Yuki M."/>
            <person name="Ohkuma M."/>
        </authorList>
    </citation>
    <scope>NUCLEOTIDE SEQUENCE [LARGE SCALE GENOMIC DNA]</scope>
    <source>
        <strain evidence="3 4">4NBBH2</strain>
    </source>
</reference>
<dbReference type="Proteomes" id="UP000266091">
    <property type="component" value="Unassembled WGS sequence"/>
</dbReference>
<dbReference type="PANTHER" id="PTHR47751:SF1">
    <property type="entry name" value="SUPERFAMILY HYDROLASE, PUTATIVE (AFU_ORTHOLOGUE AFUA_2G16580)-RELATED"/>
    <property type="match status" value="1"/>
</dbReference>
<dbReference type="SUPFAM" id="SSF53474">
    <property type="entry name" value="alpha/beta-Hydrolases"/>
    <property type="match status" value="1"/>
</dbReference>
<feature type="signal peptide" evidence="1">
    <location>
        <begin position="1"/>
        <end position="25"/>
    </location>
</feature>
<feature type="chain" id="PRO_5017383271" evidence="1">
    <location>
        <begin position="26"/>
        <end position="382"/>
    </location>
</feature>
<evidence type="ECO:0000256" key="1">
    <source>
        <dbReference type="SAM" id="SignalP"/>
    </source>
</evidence>
<evidence type="ECO:0000313" key="3">
    <source>
        <dbReference type="EMBL" id="GBO94285.1"/>
    </source>
</evidence>
<dbReference type="Gene3D" id="1.10.10.800">
    <property type="match status" value="1"/>
</dbReference>
<protein>
    <submittedName>
        <fullName evidence="3">Membrane protein</fullName>
    </submittedName>
</protein>
<dbReference type="AlphaFoldDB" id="A0A388SDQ2"/>
<dbReference type="Gene3D" id="3.40.50.1820">
    <property type="entry name" value="alpha/beta hydrolase"/>
    <property type="match status" value="1"/>
</dbReference>
<name>A0A388SDQ2_9BURK</name>
<dbReference type="InterPro" id="IPR029058">
    <property type="entry name" value="AB_hydrolase_fold"/>
</dbReference>
<keyword evidence="4" id="KW-1185">Reference proteome</keyword>
<feature type="domain" description="AB hydrolase-1" evidence="2">
    <location>
        <begin position="109"/>
        <end position="358"/>
    </location>
</feature>
<dbReference type="Pfam" id="PF12697">
    <property type="entry name" value="Abhydrolase_6"/>
    <property type="match status" value="1"/>
</dbReference>
<dbReference type="InterPro" id="IPR000073">
    <property type="entry name" value="AB_hydrolase_1"/>
</dbReference>
<keyword evidence="1" id="KW-0732">Signal</keyword>
<accession>A0A388SDQ2</accession>
<dbReference type="OrthoDB" id="9805123at2"/>
<sequence>MNKRNFLKCAALAAAPLGLPAAASAAGSSAAVPSDTPALSSGWDKVFPKNPNVDHRKITFKNRYGFTLAGDLYTPKGVKAGVELPAIAVSGPFGAVKEQSSGLYAQEMASRGFVTLAFDPSWTGESSGLPRNMASPDVNTEDFSAAVDALGILPIVDQKRIGIIGICGFGGFALNAAAMDTRVRAVASVVMYDMSRAMGWGVGAGRDRYTEADRRAVKAFLNEKRWEDAAKGSIPPGGHDLPVDKAGHVTQGDRILPETLPENPDPVLKEFFDYYRVKRGFHPRSVNSTSAWCRTMPLSFMNMPLLTYIKEISPRPVLIITGEKAHSRYFAETAFRNAAEPKELVIIPGANHVDLYDRKELIPFAKLESFFTKNLAPSAASR</sequence>
<dbReference type="InterPro" id="IPR051411">
    <property type="entry name" value="Polyketide_trans_af380"/>
</dbReference>
<evidence type="ECO:0000259" key="2">
    <source>
        <dbReference type="Pfam" id="PF12697"/>
    </source>
</evidence>
<organism evidence="3 4">
    <name type="scientific">Mesosutterella multiformis</name>
    <dbReference type="NCBI Taxonomy" id="2259133"/>
    <lineage>
        <taxon>Bacteria</taxon>
        <taxon>Pseudomonadati</taxon>
        <taxon>Pseudomonadota</taxon>
        <taxon>Betaproteobacteria</taxon>
        <taxon>Burkholderiales</taxon>
        <taxon>Sutterellaceae</taxon>
        <taxon>Mesosutterella</taxon>
    </lineage>
</organism>
<evidence type="ECO:0000313" key="4">
    <source>
        <dbReference type="Proteomes" id="UP000266091"/>
    </source>
</evidence>
<gene>
    <name evidence="3" type="ORF">MESMUL_16390</name>
</gene>
<dbReference type="PANTHER" id="PTHR47751">
    <property type="entry name" value="SUPERFAMILY HYDROLASE, PUTATIVE (AFU_ORTHOLOGUE AFUA_2G16580)-RELATED"/>
    <property type="match status" value="1"/>
</dbReference>